<dbReference type="AlphaFoldDB" id="A0A8T1TPV3"/>
<organism evidence="1 2">
    <name type="scientific">Phytophthora cactorum</name>
    <dbReference type="NCBI Taxonomy" id="29920"/>
    <lineage>
        <taxon>Eukaryota</taxon>
        <taxon>Sar</taxon>
        <taxon>Stramenopiles</taxon>
        <taxon>Oomycota</taxon>
        <taxon>Peronosporomycetes</taxon>
        <taxon>Peronosporales</taxon>
        <taxon>Peronosporaceae</taxon>
        <taxon>Phytophthora</taxon>
    </lineage>
</organism>
<dbReference type="Proteomes" id="UP000688947">
    <property type="component" value="Unassembled WGS sequence"/>
</dbReference>
<proteinExistence type="predicted"/>
<accession>A0A8T1TPV3</accession>
<evidence type="ECO:0000313" key="1">
    <source>
        <dbReference type="EMBL" id="KAG6945534.1"/>
    </source>
</evidence>
<sequence length="96" mass="10565">MVSKMSSESDGPRICVCDNANANRNRTEKVFGSVVTVKQDPFHVITGFIEKVADSAGFQGYFLLQSTAYSVICVLLKTVLVASGQYWKPWTQPACQ</sequence>
<dbReference type="EMBL" id="JAENGZ010001945">
    <property type="protein sequence ID" value="KAG6945534.1"/>
    <property type="molecule type" value="Genomic_DNA"/>
</dbReference>
<name>A0A8T1TPV3_9STRA</name>
<gene>
    <name evidence="1" type="ORF">JG687_00017238</name>
</gene>
<comment type="caution">
    <text evidence="1">The sequence shown here is derived from an EMBL/GenBank/DDBJ whole genome shotgun (WGS) entry which is preliminary data.</text>
</comment>
<reference evidence="1" key="1">
    <citation type="submission" date="2021-01" db="EMBL/GenBank/DDBJ databases">
        <title>Phytophthora aleatoria, a newly-described species from Pinus radiata is distinct from Phytophthora cactorum isolates based on comparative genomics.</title>
        <authorList>
            <person name="Mcdougal R."/>
            <person name="Panda P."/>
            <person name="Williams N."/>
            <person name="Studholme D.J."/>
        </authorList>
    </citation>
    <scope>NUCLEOTIDE SEQUENCE</scope>
    <source>
        <strain evidence="1">NZFS 3830</strain>
    </source>
</reference>
<evidence type="ECO:0000313" key="2">
    <source>
        <dbReference type="Proteomes" id="UP000688947"/>
    </source>
</evidence>
<protein>
    <submittedName>
        <fullName evidence="1">Uncharacterized protein</fullName>
    </submittedName>
</protein>